<evidence type="ECO:0000256" key="1">
    <source>
        <dbReference type="SAM" id="MobiDB-lite"/>
    </source>
</evidence>
<reference evidence="2" key="1">
    <citation type="submission" date="2022-11" db="EMBL/GenBank/DDBJ databases">
        <authorList>
            <person name="Morgan W.R."/>
            <person name="Tartar A."/>
        </authorList>
    </citation>
    <scope>NUCLEOTIDE SEQUENCE</scope>
    <source>
        <strain evidence="2">ARSEF 373</strain>
    </source>
</reference>
<name>A0AAV2Z263_9STRA</name>
<organism evidence="2 3">
    <name type="scientific">Lagenidium giganteum</name>
    <dbReference type="NCBI Taxonomy" id="4803"/>
    <lineage>
        <taxon>Eukaryota</taxon>
        <taxon>Sar</taxon>
        <taxon>Stramenopiles</taxon>
        <taxon>Oomycota</taxon>
        <taxon>Peronosporomycetes</taxon>
        <taxon>Pythiales</taxon>
        <taxon>Pythiaceae</taxon>
    </lineage>
</organism>
<comment type="caution">
    <text evidence="2">The sequence shown here is derived from an EMBL/GenBank/DDBJ whole genome shotgun (WGS) entry which is preliminary data.</text>
</comment>
<dbReference type="AlphaFoldDB" id="A0AAV2Z263"/>
<keyword evidence="3" id="KW-1185">Reference proteome</keyword>
<dbReference type="Proteomes" id="UP001146120">
    <property type="component" value="Unassembled WGS sequence"/>
</dbReference>
<dbReference type="EMBL" id="DAKRPA010000082">
    <property type="protein sequence ID" value="DAZ99488.1"/>
    <property type="molecule type" value="Genomic_DNA"/>
</dbReference>
<gene>
    <name evidence="2" type="ORF">N0F65_001673</name>
</gene>
<sequence>MSEEELNSSDDHYDPFHSDEGDVVSEDDAISQHEFSYSDSTQEKARTLCGANCCQKHCLRDKTAEVEFILNSFDTMPKCCRKTSLLTSL</sequence>
<protein>
    <submittedName>
        <fullName evidence="2">Uncharacterized protein</fullName>
    </submittedName>
</protein>
<feature type="region of interest" description="Disordered" evidence="1">
    <location>
        <begin position="1"/>
        <end position="40"/>
    </location>
</feature>
<reference evidence="2" key="2">
    <citation type="journal article" date="2023" name="Microbiol Resour">
        <title>Decontamination and Annotation of the Draft Genome Sequence of the Oomycete Lagenidium giganteum ARSEF 373.</title>
        <authorList>
            <person name="Morgan W.R."/>
            <person name="Tartar A."/>
        </authorList>
    </citation>
    <scope>NUCLEOTIDE SEQUENCE</scope>
    <source>
        <strain evidence="2">ARSEF 373</strain>
    </source>
</reference>
<proteinExistence type="predicted"/>
<accession>A0AAV2Z263</accession>
<evidence type="ECO:0000313" key="2">
    <source>
        <dbReference type="EMBL" id="DAZ99488.1"/>
    </source>
</evidence>
<feature type="compositionally biased region" description="Basic and acidic residues" evidence="1">
    <location>
        <begin position="9"/>
        <end position="20"/>
    </location>
</feature>
<evidence type="ECO:0000313" key="3">
    <source>
        <dbReference type="Proteomes" id="UP001146120"/>
    </source>
</evidence>